<feature type="transmembrane region" description="Helical" evidence="2">
    <location>
        <begin position="30"/>
        <end position="48"/>
    </location>
</feature>
<name>A0A1I2ECX4_9ACTN</name>
<evidence type="ECO:0000313" key="4">
    <source>
        <dbReference type="Proteomes" id="UP000199645"/>
    </source>
</evidence>
<protein>
    <recommendedName>
        <fullName evidence="5">DUF3592 domain-containing protein</fullName>
    </recommendedName>
</protein>
<keyword evidence="4" id="KW-1185">Reference proteome</keyword>
<keyword evidence="2" id="KW-0812">Transmembrane</keyword>
<dbReference type="STRING" id="35752.SAMN05421541_104330"/>
<organism evidence="3 4">
    <name type="scientific">Actinoplanes philippinensis</name>
    <dbReference type="NCBI Taxonomy" id="35752"/>
    <lineage>
        <taxon>Bacteria</taxon>
        <taxon>Bacillati</taxon>
        <taxon>Actinomycetota</taxon>
        <taxon>Actinomycetes</taxon>
        <taxon>Micromonosporales</taxon>
        <taxon>Micromonosporaceae</taxon>
        <taxon>Actinoplanes</taxon>
    </lineage>
</organism>
<feature type="transmembrane region" description="Helical" evidence="2">
    <location>
        <begin position="68"/>
        <end position="85"/>
    </location>
</feature>
<keyword evidence="2" id="KW-1133">Transmembrane helix</keyword>
<feature type="compositionally biased region" description="Pro residues" evidence="1">
    <location>
        <begin position="199"/>
        <end position="218"/>
    </location>
</feature>
<gene>
    <name evidence="3" type="ORF">SAMN05421541_104330</name>
</gene>
<dbReference type="Proteomes" id="UP000199645">
    <property type="component" value="Unassembled WGS sequence"/>
</dbReference>
<evidence type="ECO:0008006" key="5">
    <source>
        <dbReference type="Google" id="ProtNLM"/>
    </source>
</evidence>
<evidence type="ECO:0000313" key="3">
    <source>
        <dbReference type="EMBL" id="SFE90090.1"/>
    </source>
</evidence>
<reference evidence="3 4" key="1">
    <citation type="submission" date="2016-10" db="EMBL/GenBank/DDBJ databases">
        <authorList>
            <person name="de Groot N.N."/>
        </authorList>
    </citation>
    <scope>NUCLEOTIDE SEQUENCE [LARGE SCALE GENOMIC DNA]</scope>
    <source>
        <strain evidence="3 4">DSM 43019</strain>
    </source>
</reference>
<feature type="region of interest" description="Disordered" evidence="1">
    <location>
        <begin position="199"/>
        <end position="238"/>
    </location>
</feature>
<dbReference type="AlphaFoldDB" id="A0A1I2ECX4"/>
<keyword evidence="2" id="KW-0472">Membrane</keyword>
<evidence type="ECO:0000256" key="1">
    <source>
        <dbReference type="SAM" id="MobiDB-lite"/>
    </source>
</evidence>
<proteinExistence type="predicted"/>
<sequence>MPPLAARLRLIGWCLAPGLAATVGSFRDWPPFWVCFGIVGAAFVVAVARQKPGVRTGKPAEKGPLRDALGLVLVMATIVFAFAALNSAREGVLGLVGRPATAYIGARDVVSTPTRSNRDRVEYCYHLVRADGSAMAGRICRTDRAYTRGEAVEVLTEPTGVIAPETPAAVDAAALTRNVGVVAFAAICAAALLGGGPAAPEPPLVPPGRYPRWRPGPPRLERRPHPRTRRRTRRTRRR</sequence>
<feature type="compositionally biased region" description="Basic residues" evidence="1">
    <location>
        <begin position="222"/>
        <end position="238"/>
    </location>
</feature>
<dbReference type="EMBL" id="FONV01000004">
    <property type="protein sequence ID" value="SFE90090.1"/>
    <property type="molecule type" value="Genomic_DNA"/>
</dbReference>
<evidence type="ECO:0000256" key="2">
    <source>
        <dbReference type="SAM" id="Phobius"/>
    </source>
</evidence>
<accession>A0A1I2ECX4</accession>